<protein>
    <recommendedName>
        <fullName evidence="1">Gp28/Gp37-like domain-containing protein</fullName>
    </recommendedName>
</protein>
<dbReference type="AlphaFoldDB" id="M0QPV3"/>
<dbReference type="eggNOG" id="ENOG5031DPM">
    <property type="taxonomic scope" value="Bacteria"/>
</dbReference>
<evidence type="ECO:0000259" key="1">
    <source>
        <dbReference type="Pfam" id="PF14594"/>
    </source>
</evidence>
<organism evidence="2 3">
    <name type="scientific">Gordonia soli NBRC 108243</name>
    <dbReference type="NCBI Taxonomy" id="1223545"/>
    <lineage>
        <taxon>Bacteria</taxon>
        <taxon>Bacillati</taxon>
        <taxon>Actinomycetota</taxon>
        <taxon>Actinomycetes</taxon>
        <taxon>Mycobacteriales</taxon>
        <taxon>Gordoniaceae</taxon>
        <taxon>Gordonia</taxon>
    </lineage>
</organism>
<evidence type="ECO:0000313" key="3">
    <source>
        <dbReference type="Proteomes" id="UP000011666"/>
    </source>
</evidence>
<dbReference type="OrthoDB" id="4410004at2"/>
<sequence length="889" mass="92427">MAISRQRINKSGSQSIGSQSTAGYVQVTSWTSDASYPATITADELVVAGNGSATITLSYANTGGSFRKAALLLNGTVVAESPANSGSGTLTYTANLIAGDKIRHSIYNNAFASTTTVTAAGTSIDVNPTSQAYTGDATTTITATPVADGGKGTTGGASQTITATAIAGGLRATSSGATTVITATPTAAGIRGASSGAATTVVATAVADGSSGGSANTTVTVGTPADGVLTKTGGASTDVTVGSSADGRVDGSGNAATTITATPTAGGTAQHRSGAQTTVTATAAADGVVGEVGGASTTVTVTATADGKAGGSAKTTVTATAKADGTVRYADGHLDLSQADPVAAFAEADRRQDALMANPGLEVRVHDNKGYPLMPINDYLSATVGEKVRAVGTGTIELKGSDPAGPVGMTCKSTVVPITVRKQGYWKWTGRVDTCEKAVVKGVKTYTMQLVHDTNWLNKWMVFPTWWTPIQFQPIKEAVHVGPIITCIKTMLAEQQIRTYFGLWEIVNNLTNPAAWFASATANAQNGKPPYVIIPTNPLTDTSKWTTITARMDSVMSLIEQPMKDCGVVPKVWMWEPGEPQPAPWAFTLTEPTICFDFVDKTNVTGPTGTAIDGLIGAGVELADMALGGILEALLGIDPSSMNETDATNPYGGILSHYFGLDSKPPWPIYEDGPNSGITETHVVAHHPLAYTVIGGGQSPEWVNQGINLILEALLSMIIAAAAAATAGAAGAIGAIPNSLLDGVFDNIILAFQEIEHAGRRKKLGKFGYPEFFTSTGGTAYTLNELVALEAALWDSRGYYTFQLKTRDGGQYTYGRDYETGDPLSWIDPDDRVIYTDYLTEWQITDTRQDFEDLEITVGDGNALESPYAKFARQYEGLWSAIKAVTLVG</sequence>
<dbReference type="EMBL" id="BANX01000039">
    <property type="protein sequence ID" value="GAC70720.1"/>
    <property type="molecule type" value="Genomic_DNA"/>
</dbReference>
<proteinExistence type="predicted"/>
<accession>M0QPV3</accession>
<dbReference type="STRING" id="1223545.GS4_39_00510"/>
<reference evidence="2 3" key="1">
    <citation type="submission" date="2013-01" db="EMBL/GenBank/DDBJ databases">
        <title>Whole genome shotgun sequence of Gordonia soli NBRC 108243.</title>
        <authorList>
            <person name="Isaki-Nakamura S."/>
            <person name="Hosoyama A."/>
            <person name="Tsuchikane K."/>
            <person name="Ando Y."/>
            <person name="Baba S."/>
            <person name="Ohji S."/>
            <person name="Hamada M."/>
            <person name="Tamura T."/>
            <person name="Yamazoe A."/>
            <person name="Yamazaki S."/>
            <person name="Fujita N."/>
        </authorList>
    </citation>
    <scope>NUCLEOTIDE SEQUENCE [LARGE SCALE GENOMIC DNA]</scope>
    <source>
        <strain evidence="2 3">NBRC 108243</strain>
    </source>
</reference>
<dbReference type="Proteomes" id="UP000011666">
    <property type="component" value="Unassembled WGS sequence"/>
</dbReference>
<dbReference type="InterPro" id="IPR029432">
    <property type="entry name" value="Gp28/Gp37-like_dom"/>
</dbReference>
<gene>
    <name evidence="2" type="ORF">GS4_39_00510</name>
</gene>
<name>M0QPV3_9ACTN</name>
<feature type="domain" description="Gp28/Gp37-like" evidence="1">
    <location>
        <begin position="363"/>
        <end position="860"/>
    </location>
</feature>
<comment type="caution">
    <text evidence="2">The sequence shown here is derived from an EMBL/GenBank/DDBJ whole genome shotgun (WGS) entry which is preliminary data.</text>
</comment>
<dbReference type="Pfam" id="PF14594">
    <property type="entry name" value="Sipho_Gp37"/>
    <property type="match status" value="1"/>
</dbReference>
<evidence type="ECO:0000313" key="2">
    <source>
        <dbReference type="EMBL" id="GAC70720.1"/>
    </source>
</evidence>
<dbReference type="RefSeq" id="WP_007624993.1">
    <property type="nucleotide sequence ID" value="NZ_BANX01000039.1"/>
</dbReference>
<keyword evidence="3" id="KW-1185">Reference proteome</keyword>